<protein>
    <submittedName>
        <fullName evidence="1">Uncharacterized protein</fullName>
    </submittedName>
</protein>
<name>A0ABD1CWN0_CULPP</name>
<reference evidence="1 2" key="1">
    <citation type="submission" date="2024-05" db="EMBL/GenBank/DDBJ databases">
        <title>Culex pipiens pipiens assembly and annotation.</title>
        <authorList>
            <person name="Alout H."/>
            <person name="Durand T."/>
        </authorList>
    </citation>
    <scope>NUCLEOTIDE SEQUENCE [LARGE SCALE GENOMIC DNA]</scope>
    <source>
        <strain evidence="1">HA-2024</strain>
        <tissue evidence="1">Whole body</tissue>
    </source>
</reference>
<gene>
    <name evidence="1" type="ORF">pipiens_001069</name>
</gene>
<evidence type="ECO:0000313" key="2">
    <source>
        <dbReference type="Proteomes" id="UP001562425"/>
    </source>
</evidence>
<proteinExistence type="predicted"/>
<comment type="caution">
    <text evidence="1">The sequence shown here is derived from an EMBL/GenBank/DDBJ whole genome shotgun (WGS) entry which is preliminary data.</text>
</comment>
<sequence length="106" mass="11135">MNLRLDDSLYITTAFYRDHDHYHYHAPVLYPSSPLEPLELGPLGDMAPAGATNTSSCCPTVLAAVSATLRSLSYLLIPTTVIGAGGHVPGTDVGGGAHSPKCRQSV</sequence>
<dbReference type="AlphaFoldDB" id="A0ABD1CWN0"/>
<organism evidence="1 2">
    <name type="scientific">Culex pipiens pipiens</name>
    <name type="common">Northern house mosquito</name>
    <dbReference type="NCBI Taxonomy" id="38569"/>
    <lineage>
        <taxon>Eukaryota</taxon>
        <taxon>Metazoa</taxon>
        <taxon>Ecdysozoa</taxon>
        <taxon>Arthropoda</taxon>
        <taxon>Hexapoda</taxon>
        <taxon>Insecta</taxon>
        <taxon>Pterygota</taxon>
        <taxon>Neoptera</taxon>
        <taxon>Endopterygota</taxon>
        <taxon>Diptera</taxon>
        <taxon>Nematocera</taxon>
        <taxon>Culicoidea</taxon>
        <taxon>Culicidae</taxon>
        <taxon>Culicinae</taxon>
        <taxon>Culicini</taxon>
        <taxon>Culex</taxon>
        <taxon>Culex</taxon>
    </lineage>
</organism>
<dbReference type="Proteomes" id="UP001562425">
    <property type="component" value="Unassembled WGS sequence"/>
</dbReference>
<dbReference type="EMBL" id="JBEHCU010008926">
    <property type="protein sequence ID" value="KAL1380856.1"/>
    <property type="molecule type" value="Genomic_DNA"/>
</dbReference>
<accession>A0ABD1CWN0</accession>
<keyword evidence="2" id="KW-1185">Reference proteome</keyword>
<evidence type="ECO:0000313" key="1">
    <source>
        <dbReference type="EMBL" id="KAL1380856.1"/>
    </source>
</evidence>